<name>A0A1G7PTP6_9PROT</name>
<sequence>MKLRKTLAVAAVGLLATTGVASAQDNGNDACKTVRLEQVNWTGVTAKTETLAWVLQQLGYETDIITASVPIMFQSLARNERDAFLGLWLPTQRGMIEKYMKKGEIDIIGVNLDGAKYTVGVPEYVYESGIKSFKDLAENKEKFDGKIYGIEAGNDGNKIIKQMIKDDAYGLGDWELVPSSSAGMLAQVGRMVKNEKPIAHLAWEPHPMNLKYNTRYLSGGEEYWGPNKGGATVYTMTRKGYAWDCPNVGQLLENFTFTLNEQNKMGDYVLNKDMDYAEAGKELIRNNPKILERWFKQGGKYTTTGVTTRSGDGDPVAVIKDALGMSG</sequence>
<dbReference type="SUPFAM" id="SSF53850">
    <property type="entry name" value="Periplasmic binding protein-like II"/>
    <property type="match status" value="1"/>
</dbReference>
<feature type="chain" id="PRO_5011585908" evidence="1">
    <location>
        <begin position="24"/>
        <end position="327"/>
    </location>
</feature>
<dbReference type="GO" id="GO:0033265">
    <property type="term" value="F:choline binding"/>
    <property type="evidence" value="ECO:0007669"/>
    <property type="project" value="InterPro"/>
</dbReference>
<dbReference type="EMBL" id="FNCE01000003">
    <property type="protein sequence ID" value="SDF89697.1"/>
    <property type="molecule type" value="Genomic_DNA"/>
</dbReference>
<keyword evidence="4" id="KW-1185">Reference proteome</keyword>
<evidence type="ECO:0000256" key="1">
    <source>
        <dbReference type="SAM" id="SignalP"/>
    </source>
</evidence>
<dbReference type="GO" id="GO:0043190">
    <property type="term" value="C:ATP-binding cassette (ABC) transporter complex"/>
    <property type="evidence" value="ECO:0007669"/>
    <property type="project" value="InterPro"/>
</dbReference>
<keyword evidence="1" id="KW-0732">Signal</keyword>
<reference evidence="3 4" key="1">
    <citation type="submission" date="2016-10" db="EMBL/GenBank/DDBJ databases">
        <authorList>
            <person name="de Groot N.N."/>
        </authorList>
    </citation>
    <scope>NUCLEOTIDE SEQUENCE [LARGE SCALE GENOMIC DNA]</scope>
    <source>
        <strain evidence="3 4">DSM 25584</strain>
    </source>
</reference>
<evidence type="ECO:0000313" key="4">
    <source>
        <dbReference type="Proteomes" id="UP000199415"/>
    </source>
</evidence>
<dbReference type="GO" id="GO:0042597">
    <property type="term" value="C:periplasmic space"/>
    <property type="evidence" value="ECO:0007669"/>
    <property type="project" value="InterPro"/>
</dbReference>
<accession>A0A1G7PTP6</accession>
<dbReference type="RefSeq" id="WP_218119142.1">
    <property type="nucleotide sequence ID" value="NZ_FNCE01000003.1"/>
</dbReference>
<dbReference type="InterPro" id="IPR017783">
    <property type="entry name" value="ABC_choline_sub-bd"/>
</dbReference>
<organism evidence="3 4">
    <name type="scientific">Limimonas halophila</name>
    <dbReference type="NCBI Taxonomy" id="1082479"/>
    <lineage>
        <taxon>Bacteria</taxon>
        <taxon>Pseudomonadati</taxon>
        <taxon>Pseudomonadota</taxon>
        <taxon>Alphaproteobacteria</taxon>
        <taxon>Rhodospirillales</taxon>
        <taxon>Rhodovibrionaceae</taxon>
        <taxon>Limimonas</taxon>
    </lineage>
</organism>
<evidence type="ECO:0000259" key="2">
    <source>
        <dbReference type="Pfam" id="PF04069"/>
    </source>
</evidence>
<dbReference type="AlphaFoldDB" id="A0A1G7PTP6"/>
<dbReference type="Gene3D" id="3.40.190.10">
    <property type="entry name" value="Periplasmic binding protein-like II"/>
    <property type="match status" value="1"/>
</dbReference>
<dbReference type="CDD" id="cd13640">
    <property type="entry name" value="PBP2_ChoX"/>
    <property type="match status" value="1"/>
</dbReference>
<feature type="signal peptide" evidence="1">
    <location>
        <begin position="1"/>
        <end position="23"/>
    </location>
</feature>
<dbReference type="Gene3D" id="3.40.190.100">
    <property type="entry name" value="Glycine betaine-binding periplasmic protein, domain 2"/>
    <property type="match status" value="1"/>
</dbReference>
<feature type="domain" description="ABC-type glycine betaine transport system substrate-binding" evidence="2">
    <location>
        <begin position="32"/>
        <end position="282"/>
    </location>
</feature>
<dbReference type="InterPro" id="IPR007210">
    <property type="entry name" value="ABC_Gly_betaine_transp_sub-bd"/>
</dbReference>
<dbReference type="GO" id="GO:0022857">
    <property type="term" value="F:transmembrane transporter activity"/>
    <property type="evidence" value="ECO:0007669"/>
    <property type="project" value="InterPro"/>
</dbReference>
<evidence type="ECO:0000313" key="3">
    <source>
        <dbReference type="EMBL" id="SDF89697.1"/>
    </source>
</evidence>
<dbReference type="STRING" id="1082479.SAMN05216241_10368"/>
<dbReference type="Pfam" id="PF04069">
    <property type="entry name" value="OpuAC"/>
    <property type="match status" value="1"/>
</dbReference>
<gene>
    <name evidence="3" type="ORF">SAMN05216241_10368</name>
</gene>
<proteinExistence type="predicted"/>
<dbReference type="GO" id="GO:0015871">
    <property type="term" value="P:choline transport"/>
    <property type="evidence" value="ECO:0007669"/>
    <property type="project" value="InterPro"/>
</dbReference>
<dbReference type="Proteomes" id="UP000199415">
    <property type="component" value="Unassembled WGS sequence"/>
</dbReference>
<protein>
    <submittedName>
        <fullName evidence="3">Glycine betaine/proline transport system substrate-binding protein</fullName>
    </submittedName>
</protein>